<dbReference type="STRING" id="111780.Sta7437_0201"/>
<evidence type="ECO:0000313" key="1">
    <source>
        <dbReference type="EMBL" id="AFZ33819.1"/>
    </source>
</evidence>
<keyword evidence="2" id="KW-1185">Reference proteome</keyword>
<dbReference type="KEGG" id="scs:Sta7437_0201"/>
<dbReference type="EMBL" id="CP003653">
    <property type="protein sequence ID" value="AFZ33819.1"/>
    <property type="molecule type" value="Genomic_DNA"/>
</dbReference>
<sequence>MQPISLISNRKLYSFSLFNEIQILPAYSFRLSDRIDKIIENIRKFSVR</sequence>
<organism evidence="1 2">
    <name type="scientific">Stanieria cyanosphaera (strain ATCC 29371 / PCC 7437)</name>
    <dbReference type="NCBI Taxonomy" id="111780"/>
    <lineage>
        <taxon>Bacteria</taxon>
        <taxon>Bacillati</taxon>
        <taxon>Cyanobacteriota</taxon>
        <taxon>Cyanophyceae</taxon>
        <taxon>Pleurocapsales</taxon>
        <taxon>Dermocarpellaceae</taxon>
        <taxon>Stanieria</taxon>
    </lineage>
</organism>
<proteinExistence type="predicted"/>
<dbReference type="Proteomes" id="UP000010473">
    <property type="component" value="Chromosome"/>
</dbReference>
<dbReference type="HOGENOM" id="CLU_3158017_0_0_3"/>
<accession>K9XP07</accession>
<dbReference type="AlphaFoldDB" id="K9XP07"/>
<gene>
    <name evidence="1" type="ordered locus">Sta7437_0201</name>
</gene>
<protein>
    <submittedName>
        <fullName evidence="1">Uncharacterized protein</fullName>
    </submittedName>
</protein>
<evidence type="ECO:0000313" key="2">
    <source>
        <dbReference type="Proteomes" id="UP000010473"/>
    </source>
</evidence>
<reference evidence="2" key="1">
    <citation type="journal article" date="2013" name="Proc. Natl. Acad. Sci. U.S.A.">
        <title>Improving the coverage of the cyanobacterial phylum using diversity-driven genome sequencing.</title>
        <authorList>
            <person name="Shih P.M."/>
            <person name="Wu D."/>
            <person name="Latifi A."/>
            <person name="Axen S.D."/>
            <person name="Fewer D.P."/>
            <person name="Talla E."/>
            <person name="Calteau A."/>
            <person name="Cai F."/>
            <person name="Tandeau de Marsac N."/>
            <person name="Rippka R."/>
            <person name="Herdman M."/>
            <person name="Sivonen K."/>
            <person name="Coursin T."/>
            <person name="Laurent T."/>
            <person name="Goodwin L."/>
            <person name="Nolan M."/>
            <person name="Davenport K.W."/>
            <person name="Han C.S."/>
            <person name="Rubin E.M."/>
            <person name="Eisen J.A."/>
            <person name="Woyke T."/>
            <person name="Gugger M."/>
            <person name="Kerfeld C.A."/>
        </authorList>
    </citation>
    <scope>NUCLEOTIDE SEQUENCE [LARGE SCALE GENOMIC DNA]</scope>
    <source>
        <strain evidence="2">ATCC 29371 / PCC 7437</strain>
    </source>
</reference>
<name>K9XP07_STAC7</name>